<reference evidence="9 10" key="1">
    <citation type="journal article" date="2018" name="PLoS ONE">
        <title>The draft genome of Kipferlia bialata reveals reductive genome evolution in fornicate parasites.</title>
        <authorList>
            <person name="Tanifuji G."/>
            <person name="Takabayashi S."/>
            <person name="Kume K."/>
            <person name="Takagi M."/>
            <person name="Nakayama T."/>
            <person name="Kamikawa R."/>
            <person name="Inagaki Y."/>
            <person name="Hashimoto T."/>
        </authorList>
    </citation>
    <scope>NUCLEOTIDE SEQUENCE [LARGE SCALE GENOMIC DNA]</scope>
    <source>
        <strain evidence="9">NY0173</strain>
    </source>
</reference>
<keyword evidence="2" id="KW-0240">DNA-directed RNA polymerase</keyword>
<keyword evidence="4" id="KW-0548">Nucleotidyltransferase</keyword>
<dbReference type="InterPro" id="IPR045867">
    <property type="entry name" value="DNA-dir_RpoC_beta_prime"/>
</dbReference>
<feature type="domain" description="RNA polymerase Rpb1" evidence="8">
    <location>
        <begin position="143"/>
        <end position="249"/>
    </location>
</feature>
<feature type="non-terminal residue" evidence="9">
    <location>
        <position position="1"/>
    </location>
</feature>
<keyword evidence="5" id="KW-0804">Transcription</keyword>
<evidence type="ECO:0000259" key="8">
    <source>
        <dbReference type="Pfam" id="PF05000"/>
    </source>
</evidence>
<dbReference type="Pfam" id="PF04998">
    <property type="entry name" value="RNA_pol_Rpb1_5"/>
    <property type="match status" value="1"/>
</dbReference>
<proteinExistence type="predicted"/>
<dbReference type="GO" id="GO:0005665">
    <property type="term" value="C:RNA polymerase II, core complex"/>
    <property type="evidence" value="ECO:0007669"/>
    <property type="project" value="TreeGrafter"/>
</dbReference>
<protein>
    <recommendedName>
        <fullName evidence="1">DNA-directed RNA polymerase</fullName>
        <ecNumber evidence="1">2.7.7.6</ecNumber>
    </recommendedName>
</protein>
<accession>A0A9K3D4Q1</accession>
<gene>
    <name evidence="9" type="ORF">KIPB_011135</name>
</gene>
<evidence type="ECO:0000313" key="9">
    <source>
        <dbReference type="EMBL" id="GIQ88801.1"/>
    </source>
</evidence>
<dbReference type="EMBL" id="BDIP01004406">
    <property type="protein sequence ID" value="GIQ88801.1"/>
    <property type="molecule type" value="Genomic_DNA"/>
</dbReference>
<dbReference type="Gene3D" id="6.10.250.2940">
    <property type="match status" value="1"/>
</dbReference>
<dbReference type="Gene3D" id="1.10.274.100">
    <property type="entry name" value="RNA polymerase Rpb1, domain 3"/>
    <property type="match status" value="1"/>
</dbReference>
<dbReference type="InterPro" id="IPR007066">
    <property type="entry name" value="RNA_pol_Rpb1_3"/>
</dbReference>
<dbReference type="PANTHER" id="PTHR19376:SF37">
    <property type="entry name" value="DNA-DIRECTED RNA POLYMERASE II SUBUNIT RPB1"/>
    <property type="match status" value="1"/>
</dbReference>
<keyword evidence="10" id="KW-1185">Reference proteome</keyword>
<evidence type="ECO:0000259" key="6">
    <source>
        <dbReference type="Pfam" id="PF04983"/>
    </source>
</evidence>
<dbReference type="GO" id="GO:0006351">
    <property type="term" value="P:DNA-templated transcription"/>
    <property type="evidence" value="ECO:0007669"/>
    <property type="project" value="InterPro"/>
</dbReference>
<name>A0A9K3D4Q1_9EUKA</name>
<evidence type="ECO:0000256" key="5">
    <source>
        <dbReference type="ARBA" id="ARBA00023163"/>
    </source>
</evidence>
<dbReference type="PANTHER" id="PTHR19376">
    <property type="entry name" value="DNA-DIRECTED RNA POLYMERASE"/>
    <property type="match status" value="1"/>
</dbReference>
<dbReference type="InterPro" id="IPR007083">
    <property type="entry name" value="RNA_pol_Rpb1_4"/>
</dbReference>
<dbReference type="OrthoDB" id="270392at2759"/>
<dbReference type="Gene3D" id="6.20.50.80">
    <property type="match status" value="1"/>
</dbReference>
<dbReference type="Pfam" id="PF04983">
    <property type="entry name" value="RNA_pol_Rpb1_3"/>
    <property type="match status" value="1"/>
</dbReference>
<comment type="caution">
    <text evidence="9">The sequence shown here is derived from an EMBL/GenBank/DDBJ whole genome shotgun (WGS) entry which is preliminary data.</text>
</comment>
<organism evidence="9 10">
    <name type="scientific">Kipferlia bialata</name>
    <dbReference type="NCBI Taxonomy" id="797122"/>
    <lineage>
        <taxon>Eukaryota</taxon>
        <taxon>Metamonada</taxon>
        <taxon>Carpediemonas-like organisms</taxon>
        <taxon>Kipferlia</taxon>
    </lineage>
</organism>
<dbReference type="GO" id="GO:0003677">
    <property type="term" value="F:DNA binding"/>
    <property type="evidence" value="ECO:0007669"/>
    <property type="project" value="InterPro"/>
</dbReference>
<evidence type="ECO:0000256" key="3">
    <source>
        <dbReference type="ARBA" id="ARBA00022679"/>
    </source>
</evidence>
<evidence type="ECO:0000256" key="1">
    <source>
        <dbReference type="ARBA" id="ARBA00012418"/>
    </source>
</evidence>
<dbReference type="InterPro" id="IPR038120">
    <property type="entry name" value="Rpb1_funnel_sf"/>
</dbReference>
<evidence type="ECO:0000259" key="7">
    <source>
        <dbReference type="Pfam" id="PF04998"/>
    </source>
</evidence>
<feature type="domain" description="RNA polymerase Rpb1" evidence="6">
    <location>
        <begin position="3"/>
        <end position="117"/>
    </location>
</feature>
<dbReference type="SUPFAM" id="SSF64484">
    <property type="entry name" value="beta and beta-prime subunits of DNA dependent RNA-polymerase"/>
    <property type="match status" value="1"/>
</dbReference>
<dbReference type="Proteomes" id="UP000265618">
    <property type="component" value="Unassembled WGS sequence"/>
</dbReference>
<dbReference type="InterPro" id="IPR007081">
    <property type="entry name" value="RNA_pol_Rpb1_5"/>
</dbReference>
<dbReference type="InterPro" id="IPR042102">
    <property type="entry name" value="RNA_pol_Rpb1_3_sf"/>
</dbReference>
<evidence type="ECO:0000313" key="10">
    <source>
        <dbReference type="Proteomes" id="UP000265618"/>
    </source>
</evidence>
<evidence type="ECO:0000256" key="4">
    <source>
        <dbReference type="ARBA" id="ARBA00022695"/>
    </source>
</evidence>
<dbReference type="EC" id="2.7.7.6" evidence="1"/>
<feature type="domain" description="RNA polymerase Rpb1" evidence="7">
    <location>
        <begin position="256"/>
        <end position="321"/>
    </location>
</feature>
<keyword evidence="3" id="KW-0808">Transferase</keyword>
<sequence length="361" mass="39898">MEIPAPAVLFPERMWSGKQLFSMLLINEVNIYRGGKSGPSSPDDTRVVIRQGHVHQGVMSKAMLGSKAGGLVHVLYNKGLSKMDEGRKQCRRFLNGCQRLVNAWLMMRGFSIGIQDTLATRTINDRIIEVIDDAKTAADAIIDTARQGSITLSPGETMQDAFESSINQRLNKAIDECGTMVMSSIRRDNAIYTMIEAGSKGSKLNMSQIVTCVGQQNVNGKRIPDRFWSGRTLPHFAAFDYGPLSRGFVANGYLKGLSPAEFFFHAMGGREGLVDTAVKTAQTGYIYRRLVKALEDLCVRYDGTVRNAQGHLVSGLYGEDGLNAQRMESQRFISLKASNQQFRSMFLHSEGQQSTLPLSPQ</sequence>
<evidence type="ECO:0000256" key="2">
    <source>
        <dbReference type="ARBA" id="ARBA00022478"/>
    </source>
</evidence>
<dbReference type="Gene3D" id="1.10.132.30">
    <property type="match status" value="1"/>
</dbReference>
<dbReference type="AlphaFoldDB" id="A0A9K3D4Q1"/>
<dbReference type="GO" id="GO:0003899">
    <property type="term" value="F:DNA-directed RNA polymerase activity"/>
    <property type="evidence" value="ECO:0007669"/>
    <property type="project" value="UniProtKB-EC"/>
</dbReference>
<dbReference type="Pfam" id="PF05000">
    <property type="entry name" value="RNA_pol_Rpb1_4"/>
    <property type="match status" value="1"/>
</dbReference>